<feature type="active site" description="Nucleophile" evidence="6">
    <location>
        <position position="362"/>
    </location>
</feature>
<dbReference type="InterPro" id="IPR029063">
    <property type="entry name" value="SAM-dependent_MTases_sf"/>
</dbReference>
<dbReference type="InterPro" id="IPR010280">
    <property type="entry name" value="U5_MeTrfase_fam"/>
</dbReference>
<keyword evidence="3 6" id="KW-0808">Transferase</keyword>
<dbReference type="AlphaFoldDB" id="A0A2T5HDS7"/>
<feature type="binding site" evidence="6">
    <location>
        <position position="241"/>
    </location>
    <ligand>
        <name>S-adenosyl-L-methionine</name>
        <dbReference type="ChEBI" id="CHEBI:59789"/>
    </ligand>
</feature>
<evidence type="ECO:0000256" key="6">
    <source>
        <dbReference type="PROSITE-ProRule" id="PRU01024"/>
    </source>
</evidence>
<evidence type="ECO:0000256" key="5">
    <source>
        <dbReference type="ARBA" id="ARBA00023014"/>
    </source>
</evidence>
<evidence type="ECO:0000256" key="3">
    <source>
        <dbReference type="ARBA" id="ARBA00022679"/>
    </source>
</evidence>
<sequence length="405" mass="44057">MEQFEIQRLGHKGDGITAEGIFVPNALPGEVIEGVPVDGRIATARIVTPSPDRVKPDCRHAKACGGCALQHASDDFVARWKSEFVATALRHQGILAGLESILTSPPRSRRRAVFHGRRTKKGVMLGLHARASDSLVPVPDCILMVPEIMAHYTDLERLVELGASRRGEMDITVIAADSGLDVSVQNGKSLDLEMRIELGQFVQNSGLSRLSWNGEDLAGETLPFLSFGKARVVPPPGAFLQATAEGQAALVALMRRAVGDAERVVDLFAGCGTFSLPLAEGAEVHAVEGASDMLEALMKGWRQAAGLKRVSVETRDLFRQPVRSDELNRFEAAVIDPPRAGAQAQCEEIAKSDLKRVGFVSCNPITFARDARHLIEAGFDMQWIVPVDQFRWSPHVEIAACFRRS</sequence>
<keyword evidence="1" id="KW-0408">Iron</keyword>
<dbReference type="PANTHER" id="PTHR11061:SF49">
    <property type="entry name" value="23S RRNA (URACIL(1939)-C(5))-METHYLTRANSFERASE RLMD"/>
    <property type="match status" value="1"/>
</dbReference>
<evidence type="ECO:0000256" key="1">
    <source>
        <dbReference type="ARBA" id="ARBA00022485"/>
    </source>
</evidence>
<dbReference type="Gene3D" id="2.40.50.1070">
    <property type="match status" value="1"/>
</dbReference>
<proteinExistence type="inferred from homology"/>
<feature type="binding site" evidence="6">
    <location>
        <position position="336"/>
    </location>
    <ligand>
        <name>S-adenosyl-L-methionine</name>
        <dbReference type="ChEBI" id="CHEBI:59789"/>
    </ligand>
</feature>
<dbReference type="Gene3D" id="2.40.50.140">
    <property type="entry name" value="Nucleic acid-binding proteins"/>
    <property type="match status" value="1"/>
</dbReference>
<comment type="similarity">
    <text evidence="6">Belongs to the class I-like SAM-binding methyltransferase superfamily. RNA M5U methyltransferase family.</text>
</comment>
<name>A0A2T5HDS7_9RHOB</name>
<dbReference type="RefSeq" id="WP_107817218.1">
    <property type="nucleotide sequence ID" value="NZ_QAOH01000011.1"/>
</dbReference>
<dbReference type="EMBL" id="QAOH01000011">
    <property type="protein sequence ID" value="PTQ69716.1"/>
    <property type="molecule type" value="Genomic_DNA"/>
</dbReference>
<dbReference type="GO" id="GO:0051539">
    <property type="term" value="F:4 iron, 4 sulfur cluster binding"/>
    <property type="evidence" value="ECO:0007669"/>
    <property type="project" value="UniProtKB-KW"/>
</dbReference>
<keyword evidence="1" id="KW-0479">Metal-binding</keyword>
<evidence type="ECO:0000256" key="4">
    <source>
        <dbReference type="ARBA" id="ARBA00022691"/>
    </source>
</evidence>
<dbReference type="OrthoDB" id="9804590at2"/>
<dbReference type="SUPFAM" id="SSF53335">
    <property type="entry name" value="S-adenosyl-L-methionine-dependent methyltransferases"/>
    <property type="match status" value="1"/>
</dbReference>
<evidence type="ECO:0000256" key="2">
    <source>
        <dbReference type="ARBA" id="ARBA00022603"/>
    </source>
</evidence>
<comment type="caution">
    <text evidence="7">The sequence shown here is derived from an EMBL/GenBank/DDBJ whole genome shotgun (WGS) entry which is preliminary data.</text>
</comment>
<dbReference type="GO" id="GO:0070041">
    <property type="term" value="F:rRNA (uridine-C5-)-methyltransferase activity"/>
    <property type="evidence" value="ECO:0007669"/>
    <property type="project" value="TreeGrafter"/>
</dbReference>
<evidence type="ECO:0000313" key="7">
    <source>
        <dbReference type="EMBL" id="PTQ69716.1"/>
    </source>
</evidence>
<evidence type="ECO:0000313" key="8">
    <source>
        <dbReference type="Proteomes" id="UP000244077"/>
    </source>
</evidence>
<dbReference type="GO" id="GO:0070475">
    <property type="term" value="P:rRNA base methylation"/>
    <property type="evidence" value="ECO:0007669"/>
    <property type="project" value="TreeGrafter"/>
</dbReference>
<feature type="binding site" evidence="6">
    <location>
        <position position="268"/>
    </location>
    <ligand>
        <name>S-adenosyl-L-methionine</name>
        <dbReference type="ChEBI" id="CHEBI:59789"/>
    </ligand>
</feature>
<dbReference type="Pfam" id="PF05958">
    <property type="entry name" value="tRNA_U5-meth_tr"/>
    <property type="match status" value="1"/>
</dbReference>
<feature type="binding site" evidence="6">
    <location>
        <position position="288"/>
    </location>
    <ligand>
        <name>S-adenosyl-L-methionine</name>
        <dbReference type="ChEBI" id="CHEBI:59789"/>
    </ligand>
</feature>
<dbReference type="PROSITE" id="PS51687">
    <property type="entry name" value="SAM_MT_RNA_M5U"/>
    <property type="match status" value="1"/>
</dbReference>
<keyword evidence="2 6" id="KW-0489">Methyltransferase</keyword>
<reference evidence="7 8" key="1">
    <citation type="submission" date="2018-04" db="EMBL/GenBank/DDBJ databases">
        <title>Genomic Encyclopedia of Archaeal and Bacterial Type Strains, Phase II (KMG-II): from individual species to whole genera.</title>
        <authorList>
            <person name="Goeker M."/>
        </authorList>
    </citation>
    <scope>NUCLEOTIDE SEQUENCE [LARGE SCALE GENOMIC DNA]</scope>
    <source>
        <strain evidence="7 8">DSM 100434</strain>
    </source>
</reference>
<dbReference type="Proteomes" id="UP000244077">
    <property type="component" value="Unassembled WGS sequence"/>
</dbReference>
<keyword evidence="8" id="KW-1185">Reference proteome</keyword>
<keyword evidence="1" id="KW-0004">4Fe-4S</keyword>
<keyword evidence="4 6" id="KW-0949">S-adenosyl-L-methionine</keyword>
<accession>A0A2T5HDS7</accession>
<protein>
    <submittedName>
        <fullName evidence="7">23S rRNA m(5)U-1939 methyltransferase</fullName>
    </submittedName>
</protein>
<dbReference type="InterPro" id="IPR012340">
    <property type="entry name" value="NA-bd_OB-fold"/>
</dbReference>
<gene>
    <name evidence="7" type="ORF">C8N42_11165</name>
</gene>
<dbReference type="Gene3D" id="3.40.50.150">
    <property type="entry name" value="Vaccinia Virus protein VP39"/>
    <property type="match status" value="1"/>
</dbReference>
<dbReference type="PANTHER" id="PTHR11061">
    <property type="entry name" value="RNA M5U METHYLTRANSFERASE"/>
    <property type="match status" value="1"/>
</dbReference>
<organism evidence="7 8">
    <name type="scientific">Celeribacter persicus</name>
    <dbReference type="NCBI Taxonomy" id="1651082"/>
    <lineage>
        <taxon>Bacteria</taxon>
        <taxon>Pseudomonadati</taxon>
        <taxon>Pseudomonadota</taxon>
        <taxon>Alphaproteobacteria</taxon>
        <taxon>Rhodobacterales</taxon>
        <taxon>Roseobacteraceae</taxon>
        <taxon>Celeribacter</taxon>
    </lineage>
</organism>
<keyword evidence="5" id="KW-0411">Iron-sulfur</keyword>
<dbReference type="CDD" id="cd02440">
    <property type="entry name" value="AdoMet_MTases"/>
    <property type="match status" value="1"/>
</dbReference>